<reference evidence="2" key="1">
    <citation type="journal article" date="2023" name="Mol. Phylogenet. Evol.">
        <title>Genome-scale phylogeny and comparative genomics of the fungal order Sordariales.</title>
        <authorList>
            <person name="Hensen N."/>
            <person name="Bonometti L."/>
            <person name="Westerberg I."/>
            <person name="Brannstrom I.O."/>
            <person name="Guillou S."/>
            <person name="Cros-Aarteil S."/>
            <person name="Calhoun S."/>
            <person name="Haridas S."/>
            <person name="Kuo A."/>
            <person name="Mondo S."/>
            <person name="Pangilinan J."/>
            <person name="Riley R."/>
            <person name="LaButti K."/>
            <person name="Andreopoulos B."/>
            <person name="Lipzen A."/>
            <person name="Chen C."/>
            <person name="Yan M."/>
            <person name="Daum C."/>
            <person name="Ng V."/>
            <person name="Clum A."/>
            <person name="Steindorff A."/>
            <person name="Ohm R.A."/>
            <person name="Martin F."/>
            <person name="Silar P."/>
            <person name="Natvig D.O."/>
            <person name="Lalanne C."/>
            <person name="Gautier V."/>
            <person name="Ament-Velasquez S.L."/>
            <person name="Kruys A."/>
            <person name="Hutchinson M.I."/>
            <person name="Powell A.J."/>
            <person name="Barry K."/>
            <person name="Miller A.N."/>
            <person name="Grigoriev I.V."/>
            <person name="Debuchy R."/>
            <person name="Gladieux P."/>
            <person name="Hiltunen Thoren M."/>
            <person name="Johannesson H."/>
        </authorList>
    </citation>
    <scope>NUCLEOTIDE SEQUENCE</scope>
    <source>
        <strain evidence="2">CBS 757.83</strain>
    </source>
</reference>
<name>A0AAN6Q0Q2_9PEZI</name>
<evidence type="ECO:0000256" key="1">
    <source>
        <dbReference type="SAM" id="MobiDB-lite"/>
    </source>
</evidence>
<reference evidence="2" key="2">
    <citation type="submission" date="2023-05" db="EMBL/GenBank/DDBJ databases">
        <authorList>
            <consortium name="Lawrence Berkeley National Laboratory"/>
            <person name="Steindorff A."/>
            <person name="Hensen N."/>
            <person name="Bonometti L."/>
            <person name="Westerberg I."/>
            <person name="Brannstrom I.O."/>
            <person name="Guillou S."/>
            <person name="Cros-Aarteil S."/>
            <person name="Calhoun S."/>
            <person name="Haridas S."/>
            <person name="Kuo A."/>
            <person name="Mondo S."/>
            <person name="Pangilinan J."/>
            <person name="Riley R."/>
            <person name="Labutti K."/>
            <person name="Andreopoulos B."/>
            <person name="Lipzen A."/>
            <person name="Chen C."/>
            <person name="Yanf M."/>
            <person name="Daum C."/>
            <person name="Ng V."/>
            <person name="Clum A."/>
            <person name="Ohm R."/>
            <person name="Martin F."/>
            <person name="Silar P."/>
            <person name="Natvig D."/>
            <person name="Lalanne C."/>
            <person name="Gautier V."/>
            <person name="Ament-Velasquez S.L."/>
            <person name="Kruys A."/>
            <person name="Hutchinson M.I."/>
            <person name="Powell A.J."/>
            <person name="Barry K."/>
            <person name="Miller A.N."/>
            <person name="Grigoriev I.V."/>
            <person name="Debuchy R."/>
            <person name="Gladieux P."/>
            <person name="Thoren M.H."/>
            <person name="Johannesson H."/>
        </authorList>
    </citation>
    <scope>NUCLEOTIDE SEQUENCE</scope>
    <source>
        <strain evidence="2">CBS 757.83</strain>
    </source>
</reference>
<sequence>MPVVDLSAGLASLRLPTAPGTYSKALLASVVQRCPLLEHLAVALPRYHGGAPEIRLYRLLGELARLRRLELHLDASPLDPEARLLAPEHKQLPRRHVDDNDNDLDNPNTKTGPLADISKRAVIKALIDSAVDEKLALAIFGAVSLGKEILLKPRRRDSDSAATIAVYPLEALSFHGVGGEGFADDGAGQHCEHGSYTEFHRRVEHVHNYPDSWRGAAIGGVRRGRRKSKAAKAKAAAHAAL</sequence>
<comment type="caution">
    <text evidence="2">The sequence shown here is derived from an EMBL/GenBank/DDBJ whole genome shotgun (WGS) entry which is preliminary data.</text>
</comment>
<dbReference type="Proteomes" id="UP001305647">
    <property type="component" value="Unassembled WGS sequence"/>
</dbReference>
<organism evidence="2 3">
    <name type="scientific">Parathielavia hyrcaniae</name>
    <dbReference type="NCBI Taxonomy" id="113614"/>
    <lineage>
        <taxon>Eukaryota</taxon>
        <taxon>Fungi</taxon>
        <taxon>Dikarya</taxon>
        <taxon>Ascomycota</taxon>
        <taxon>Pezizomycotina</taxon>
        <taxon>Sordariomycetes</taxon>
        <taxon>Sordariomycetidae</taxon>
        <taxon>Sordariales</taxon>
        <taxon>Chaetomiaceae</taxon>
        <taxon>Parathielavia</taxon>
    </lineage>
</organism>
<proteinExistence type="predicted"/>
<gene>
    <name evidence="2" type="ORF">N658DRAFT_71748</name>
</gene>
<dbReference type="EMBL" id="MU863636">
    <property type="protein sequence ID" value="KAK4101318.1"/>
    <property type="molecule type" value="Genomic_DNA"/>
</dbReference>
<protein>
    <submittedName>
        <fullName evidence="2">Uncharacterized protein</fullName>
    </submittedName>
</protein>
<dbReference type="AlphaFoldDB" id="A0AAN6Q0Q2"/>
<evidence type="ECO:0000313" key="2">
    <source>
        <dbReference type="EMBL" id="KAK4101318.1"/>
    </source>
</evidence>
<feature type="compositionally biased region" description="Basic and acidic residues" evidence="1">
    <location>
        <begin position="87"/>
        <end position="99"/>
    </location>
</feature>
<evidence type="ECO:0000313" key="3">
    <source>
        <dbReference type="Proteomes" id="UP001305647"/>
    </source>
</evidence>
<accession>A0AAN6Q0Q2</accession>
<keyword evidence="3" id="KW-1185">Reference proteome</keyword>
<feature type="region of interest" description="Disordered" evidence="1">
    <location>
        <begin position="87"/>
        <end position="111"/>
    </location>
</feature>